<dbReference type="OrthoDB" id="910296at2"/>
<feature type="domain" description="Outer membrane protein beta-barrel" evidence="1">
    <location>
        <begin position="126"/>
        <end position="499"/>
    </location>
</feature>
<evidence type="ECO:0000313" key="2">
    <source>
        <dbReference type="EMBL" id="EEF76505.1"/>
    </source>
</evidence>
<protein>
    <submittedName>
        <fullName evidence="2">TonB-dependent receptor</fullName>
    </submittedName>
</protein>
<dbReference type="InterPro" id="IPR041700">
    <property type="entry name" value="OMP_b-brl_3"/>
</dbReference>
<dbReference type="eggNOG" id="COG1629">
    <property type="taxonomic scope" value="Bacteria"/>
</dbReference>
<keyword evidence="3" id="KW-1185">Reference proteome</keyword>
<dbReference type="EMBL" id="ACBW01000143">
    <property type="protein sequence ID" value="EEF76505.1"/>
    <property type="molecule type" value="Genomic_DNA"/>
</dbReference>
<organism evidence="2 3">
    <name type="scientific">Phocaeicola coprophilus DSM 18228 = JCM 13818</name>
    <dbReference type="NCBI Taxonomy" id="547042"/>
    <lineage>
        <taxon>Bacteria</taxon>
        <taxon>Pseudomonadati</taxon>
        <taxon>Bacteroidota</taxon>
        <taxon>Bacteroidia</taxon>
        <taxon>Bacteroidales</taxon>
        <taxon>Bacteroidaceae</taxon>
        <taxon>Phocaeicola</taxon>
    </lineage>
</organism>
<dbReference type="SUPFAM" id="SSF56935">
    <property type="entry name" value="Porins"/>
    <property type="match status" value="1"/>
</dbReference>
<comment type="caution">
    <text evidence="2">The sequence shown here is derived from an EMBL/GenBank/DDBJ whole genome shotgun (WGS) entry which is preliminary data.</text>
</comment>
<evidence type="ECO:0000313" key="3">
    <source>
        <dbReference type="Proteomes" id="UP000014073"/>
    </source>
</evidence>
<feature type="non-terminal residue" evidence="2">
    <location>
        <position position="1"/>
    </location>
</feature>
<proteinExistence type="predicted"/>
<sequence>NVYDRKTTREESVYANSSASSLFDYNTDSRENDYLGSLNLEWKTKQGHKFFGAATGFYDNGRSNAKNAMIFHIDEQQREHTQGIATQNYDDDLYTVEMEFTSNDTLRHQHTIGYGVIWGKAHNNGINSEVTDDYGDISELQHNTINRHYGSQHQMKYNYKLLINTSSTLKAGSHFSIGNINPKSQFIEKEIMNEDFLYSDQYKMHENVYGGFVEYDYKNKNIFMSVGLRLEYTDFSTISRMNSQEYIYNRMDYFPFFSIKHKFSSVADISLRLASGIERPHFLDYVPNYRYISKYAYSIGNPNLKPSRFYSATVGGLLFDFLYLELTYLHTKDIISPISKNEANSFEEVTTPLNSSDENRFVFQMSCPYVLLNNKLSGYLGTWLGYAKYTNLKIDLGEFYNMDLKGFYLTNQTQYEVLDNLNIGYNLYYQPKLYLQQAIGDPYFKLGFDVSYRIKRFDIGFNVSNILNRMNKGVDLNDQAYTRYIINKNQPIYSLTVKYNLGNTNKRKYHEIIDSSRFK</sequence>
<dbReference type="STRING" id="547042.BACCOPRO_02010"/>
<accession>S0F8S9</accession>
<dbReference type="RefSeq" id="WP_008142878.1">
    <property type="nucleotide sequence ID" value="NZ_EQ973643.1"/>
</dbReference>
<gene>
    <name evidence="2" type="ORF">BACCOPRO_02010</name>
</gene>
<keyword evidence="2" id="KW-0675">Receptor</keyword>
<reference evidence="2 3" key="1">
    <citation type="submission" date="2008-12" db="EMBL/GenBank/DDBJ databases">
        <authorList>
            <person name="Fulton L."/>
            <person name="Clifton S."/>
            <person name="Fulton B."/>
            <person name="Xu J."/>
            <person name="Minx P."/>
            <person name="Pepin K.H."/>
            <person name="Johnson M."/>
            <person name="Bhonagiri V."/>
            <person name="Nash W.E."/>
            <person name="Mardis E.R."/>
            <person name="Wilson R.K."/>
        </authorList>
    </citation>
    <scope>NUCLEOTIDE SEQUENCE [LARGE SCALE GENOMIC DNA]</scope>
    <source>
        <strain evidence="2 3">DSM 18228</strain>
    </source>
</reference>
<evidence type="ECO:0000259" key="1">
    <source>
        <dbReference type="Pfam" id="PF14905"/>
    </source>
</evidence>
<dbReference type="HOGENOM" id="CLU_524334_0_0_10"/>
<dbReference type="Pfam" id="PF14905">
    <property type="entry name" value="OMP_b-brl_3"/>
    <property type="match status" value="1"/>
</dbReference>
<dbReference type="AlphaFoldDB" id="S0F8S9"/>
<dbReference type="Proteomes" id="UP000014073">
    <property type="component" value="Unassembled WGS sequence"/>
</dbReference>
<name>S0F8S9_9BACT</name>